<dbReference type="STRING" id="1120995.SAMN02745245_01814"/>
<dbReference type="EMBL" id="FQXI01000018">
    <property type="protein sequence ID" value="SHH64208.1"/>
    <property type="molecule type" value="Genomic_DNA"/>
</dbReference>
<dbReference type="AlphaFoldDB" id="A0A1M5UMW8"/>
<proteinExistence type="predicted"/>
<reference evidence="3 4" key="1">
    <citation type="submission" date="2016-11" db="EMBL/GenBank/DDBJ databases">
        <authorList>
            <person name="Jaros S."/>
            <person name="Januszkiewicz K."/>
            <person name="Wedrychowicz H."/>
        </authorList>
    </citation>
    <scope>NUCLEOTIDE SEQUENCE [LARGE SCALE GENOMIC DNA]</scope>
    <source>
        <strain evidence="3 4">DSM 21120</strain>
    </source>
</reference>
<evidence type="ECO:0000313" key="4">
    <source>
        <dbReference type="Proteomes" id="UP000184032"/>
    </source>
</evidence>
<accession>A0A1M5UMW8</accession>
<keyword evidence="1" id="KW-1133">Transmembrane helix</keyword>
<keyword evidence="4" id="KW-1185">Reference proteome</keyword>
<sequence>MKLDKLNNISVPEELDEIKENIYNKPKKKKHKLRYAVAACMCIFILGFTVPGYTKNLPVYSQIFEFFGMENYQSASTAINQEVTDNGVTFTLVDAVYSGNEIAVTFEIKSDKLNGEKISTDFDLRFKGTKKDGLGGGLGIEYEGNNTYIGYLNMNVDFLKEPPKNLEAKLKLKDIEIFDEDYNLKEKKLIKGKWEFEFPIKQLNGKILVNDFTDKKDKYYAKINKILVDDLGIAFTINYWSDYDFPVWLYSNYSVLIVDGKDEITSLDDKGKPINEVNYIELQGGAGKATPEFGEATWRSKPLNSGNYKMYVEMRKTSTYSDKDLLERAIKEFNIDEEELENAPNEILFEIPFTIE</sequence>
<gene>
    <name evidence="3" type="ORF">SAMN02745245_01814</name>
</gene>
<name>A0A1M5UMW8_9FIRM</name>
<dbReference type="Proteomes" id="UP000184032">
    <property type="component" value="Unassembled WGS sequence"/>
</dbReference>
<protein>
    <recommendedName>
        <fullName evidence="2">DUF4179 domain-containing protein</fullName>
    </recommendedName>
</protein>
<dbReference type="Pfam" id="PF13786">
    <property type="entry name" value="DUF4179"/>
    <property type="match status" value="1"/>
</dbReference>
<organism evidence="3 4">
    <name type="scientific">Anaerosphaera aminiphila DSM 21120</name>
    <dbReference type="NCBI Taxonomy" id="1120995"/>
    <lineage>
        <taxon>Bacteria</taxon>
        <taxon>Bacillati</taxon>
        <taxon>Bacillota</taxon>
        <taxon>Tissierellia</taxon>
        <taxon>Tissierellales</taxon>
        <taxon>Peptoniphilaceae</taxon>
        <taxon>Anaerosphaera</taxon>
    </lineage>
</organism>
<dbReference type="InterPro" id="IPR025436">
    <property type="entry name" value="DUF4179"/>
</dbReference>
<dbReference type="OrthoDB" id="2541898at2"/>
<dbReference type="RefSeq" id="WP_073185554.1">
    <property type="nucleotide sequence ID" value="NZ_FQXI01000018.1"/>
</dbReference>
<evidence type="ECO:0000259" key="2">
    <source>
        <dbReference type="Pfam" id="PF13786"/>
    </source>
</evidence>
<keyword evidence="1" id="KW-0812">Transmembrane</keyword>
<feature type="domain" description="DUF4179" evidence="2">
    <location>
        <begin position="27"/>
        <end position="110"/>
    </location>
</feature>
<keyword evidence="1" id="KW-0472">Membrane</keyword>
<dbReference type="Gene3D" id="2.60.40.1630">
    <property type="entry name" value="bacillus anthracis domain"/>
    <property type="match status" value="1"/>
</dbReference>
<evidence type="ECO:0000313" key="3">
    <source>
        <dbReference type="EMBL" id="SHH64208.1"/>
    </source>
</evidence>
<evidence type="ECO:0000256" key="1">
    <source>
        <dbReference type="SAM" id="Phobius"/>
    </source>
</evidence>
<feature type="transmembrane region" description="Helical" evidence="1">
    <location>
        <begin position="33"/>
        <end position="53"/>
    </location>
</feature>